<dbReference type="Gene3D" id="3.40.33.10">
    <property type="entry name" value="CAP"/>
    <property type="match status" value="1"/>
</dbReference>
<dbReference type="Proteomes" id="UP001163046">
    <property type="component" value="Unassembled WGS sequence"/>
</dbReference>
<accession>A0A9X0D4N2</accession>
<dbReference type="OrthoDB" id="337038at2759"/>
<dbReference type="SUPFAM" id="SSF55797">
    <property type="entry name" value="PR-1-like"/>
    <property type="match status" value="1"/>
</dbReference>
<feature type="domain" description="SCP" evidence="2">
    <location>
        <begin position="2"/>
        <end position="55"/>
    </location>
</feature>
<evidence type="ECO:0000256" key="1">
    <source>
        <dbReference type="SAM" id="MobiDB-lite"/>
    </source>
</evidence>
<evidence type="ECO:0000259" key="2">
    <source>
        <dbReference type="Pfam" id="PF00188"/>
    </source>
</evidence>
<comment type="caution">
    <text evidence="3">The sequence shown here is derived from an EMBL/GenBank/DDBJ whole genome shotgun (WGS) entry which is preliminary data.</text>
</comment>
<organism evidence="3 4">
    <name type="scientific">Desmophyllum pertusum</name>
    <dbReference type="NCBI Taxonomy" id="174260"/>
    <lineage>
        <taxon>Eukaryota</taxon>
        <taxon>Metazoa</taxon>
        <taxon>Cnidaria</taxon>
        <taxon>Anthozoa</taxon>
        <taxon>Hexacorallia</taxon>
        <taxon>Scleractinia</taxon>
        <taxon>Caryophylliina</taxon>
        <taxon>Caryophylliidae</taxon>
        <taxon>Desmophyllum</taxon>
    </lineage>
</organism>
<dbReference type="InterPro" id="IPR035940">
    <property type="entry name" value="CAP_sf"/>
</dbReference>
<dbReference type="InterPro" id="IPR014044">
    <property type="entry name" value="CAP_dom"/>
</dbReference>
<evidence type="ECO:0000313" key="4">
    <source>
        <dbReference type="Proteomes" id="UP001163046"/>
    </source>
</evidence>
<protein>
    <recommendedName>
        <fullName evidence="2">SCP domain-containing protein</fullName>
    </recommendedName>
</protein>
<sequence>MVQRWYDEVKNYDFDKGRPKTATAPYKHFSQLIWANTAEIGVGTAVSKRYGFITVARYRPTGNDGDFEEFIRNVPPEGGPLPTLAPYLEDNSKPSGDVKSAGSTVKSPIVSGTTVDLTVSQTANSKQYASTNVTAQREKSSVASGALIPAKTPLRRRPHR</sequence>
<dbReference type="PANTHER" id="PTHR10334">
    <property type="entry name" value="CYSTEINE-RICH SECRETORY PROTEIN-RELATED"/>
    <property type="match status" value="1"/>
</dbReference>
<feature type="region of interest" description="Disordered" evidence="1">
    <location>
        <begin position="74"/>
        <end position="107"/>
    </location>
</feature>
<proteinExistence type="predicted"/>
<name>A0A9X0D4N2_9CNID</name>
<dbReference type="Pfam" id="PF00188">
    <property type="entry name" value="CAP"/>
    <property type="match status" value="1"/>
</dbReference>
<evidence type="ECO:0000313" key="3">
    <source>
        <dbReference type="EMBL" id="KAJ7385573.1"/>
    </source>
</evidence>
<dbReference type="AlphaFoldDB" id="A0A9X0D4N2"/>
<dbReference type="InterPro" id="IPR001283">
    <property type="entry name" value="CRISP-related"/>
</dbReference>
<feature type="region of interest" description="Disordered" evidence="1">
    <location>
        <begin position="130"/>
        <end position="160"/>
    </location>
</feature>
<gene>
    <name evidence="3" type="ORF">OS493_015155</name>
</gene>
<reference evidence="3" key="1">
    <citation type="submission" date="2023-01" db="EMBL/GenBank/DDBJ databases">
        <title>Genome assembly of the deep-sea coral Lophelia pertusa.</title>
        <authorList>
            <person name="Herrera S."/>
            <person name="Cordes E."/>
        </authorList>
    </citation>
    <scope>NUCLEOTIDE SEQUENCE</scope>
    <source>
        <strain evidence="3">USNM1676648</strain>
        <tissue evidence="3">Polyp</tissue>
    </source>
</reference>
<dbReference type="EMBL" id="MU825880">
    <property type="protein sequence ID" value="KAJ7385573.1"/>
    <property type="molecule type" value="Genomic_DNA"/>
</dbReference>
<keyword evidence="4" id="KW-1185">Reference proteome</keyword>